<dbReference type="EMBL" id="RXPE01000035">
    <property type="protein sequence ID" value="RTR25206.1"/>
    <property type="molecule type" value="Genomic_DNA"/>
</dbReference>
<organism evidence="2 5">
    <name type="scientific">Deinococcus radiophilus</name>
    <dbReference type="NCBI Taxonomy" id="32062"/>
    <lineage>
        <taxon>Bacteria</taxon>
        <taxon>Thermotogati</taxon>
        <taxon>Deinococcota</taxon>
        <taxon>Deinococci</taxon>
        <taxon>Deinococcales</taxon>
        <taxon>Deinococcaceae</taxon>
        <taxon>Deinococcus</taxon>
    </lineage>
</organism>
<reference evidence="2 5" key="1">
    <citation type="submission" date="2018-12" db="EMBL/GenBank/DDBJ databases">
        <title>Deinococcus radiophilus ATCC 27603 genome sequencing and assembly.</title>
        <authorList>
            <person name="Maclea K.S."/>
            <person name="Maynard C.R."/>
        </authorList>
    </citation>
    <scope>NUCLEOTIDE SEQUENCE [LARGE SCALE GENOMIC DNA]</scope>
    <source>
        <strain evidence="2 5">ATCC 27603</strain>
    </source>
</reference>
<sequence>ETVFSALVEAQIRSAQTKTLGSLKLRVVLAVLAHNLARP</sequence>
<proteinExistence type="predicted"/>
<dbReference type="AlphaFoldDB" id="A0A3S0JKK1"/>
<dbReference type="EMBL" id="RXPE01000067">
    <property type="protein sequence ID" value="RTR18301.1"/>
    <property type="molecule type" value="Genomic_DNA"/>
</dbReference>
<feature type="non-terminal residue" evidence="2">
    <location>
        <position position="1"/>
    </location>
</feature>
<dbReference type="EMBL" id="RXPE01000044">
    <property type="protein sequence ID" value="RTR22597.1"/>
    <property type="molecule type" value="Genomic_DNA"/>
</dbReference>
<evidence type="ECO:0000313" key="4">
    <source>
        <dbReference type="EMBL" id="RTR25206.1"/>
    </source>
</evidence>
<keyword evidence="5" id="KW-1185">Reference proteome</keyword>
<dbReference type="EMBL" id="RXPE01000035">
    <property type="protein sequence ID" value="RTR25193.1"/>
    <property type="molecule type" value="Genomic_DNA"/>
</dbReference>
<evidence type="ECO:0000313" key="1">
    <source>
        <dbReference type="EMBL" id="RTR18301.1"/>
    </source>
</evidence>
<evidence type="ECO:0000313" key="3">
    <source>
        <dbReference type="EMBL" id="RTR25193.1"/>
    </source>
</evidence>
<dbReference type="Proteomes" id="UP000277766">
    <property type="component" value="Unassembled WGS sequence"/>
</dbReference>
<comment type="caution">
    <text evidence="2">The sequence shown here is derived from an EMBL/GenBank/DDBJ whole genome shotgun (WGS) entry which is preliminary data.</text>
</comment>
<gene>
    <name evidence="3" type="ORF">EJ104_11855</name>
    <name evidence="4" type="ORF">EJ104_11950</name>
    <name evidence="2" type="ORF">EJ104_12750</name>
    <name evidence="1" type="ORF">EJ104_13655</name>
</gene>
<evidence type="ECO:0000313" key="5">
    <source>
        <dbReference type="Proteomes" id="UP000277766"/>
    </source>
</evidence>
<name>A0A3S0JKK1_9DEIO</name>
<evidence type="ECO:0000313" key="2">
    <source>
        <dbReference type="EMBL" id="RTR22597.1"/>
    </source>
</evidence>
<protein>
    <submittedName>
        <fullName evidence="2">IS982 family transposase</fullName>
    </submittedName>
</protein>
<accession>A0A3S0JKK1</accession>